<keyword evidence="1" id="KW-0472">Membrane</keyword>
<organism evidence="2 3">
    <name type="scientific">Dendrothele bispora (strain CBS 962.96)</name>
    <dbReference type="NCBI Taxonomy" id="1314807"/>
    <lineage>
        <taxon>Eukaryota</taxon>
        <taxon>Fungi</taxon>
        <taxon>Dikarya</taxon>
        <taxon>Basidiomycota</taxon>
        <taxon>Agaricomycotina</taxon>
        <taxon>Agaricomycetes</taxon>
        <taxon>Agaricomycetidae</taxon>
        <taxon>Agaricales</taxon>
        <taxon>Agaricales incertae sedis</taxon>
        <taxon>Dendrothele</taxon>
    </lineage>
</organism>
<evidence type="ECO:0000313" key="3">
    <source>
        <dbReference type="Proteomes" id="UP000297245"/>
    </source>
</evidence>
<dbReference type="Proteomes" id="UP000297245">
    <property type="component" value="Unassembled WGS sequence"/>
</dbReference>
<keyword evidence="1" id="KW-0812">Transmembrane</keyword>
<proteinExistence type="predicted"/>
<keyword evidence="1" id="KW-1133">Transmembrane helix</keyword>
<reference evidence="2 3" key="1">
    <citation type="journal article" date="2019" name="Nat. Ecol. Evol.">
        <title>Megaphylogeny resolves global patterns of mushroom evolution.</title>
        <authorList>
            <person name="Varga T."/>
            <person name="Krizsan K."/>
            <person name="Foldi C."/>
            <person name="Dima B."/>
            <person name="Sanchez-Garcia M."/>
            <person name="Sanchez-Ramirez S."/>
            <person name="Szollosi G.J."/>
            <person name="Szarkandi J.G."/>
            <person name="Papp V."/>
            <person name="Albert L."/>
            <person name="Andreopoulos W."/>
            <person name="Angelini C."/>
            <person name="Antonin V."/>
            <person name="Barry K.W."/>
            <person name="Bougher N.L."/>
            <person name="Buchanan P."/>
            <person name="Buyck B."/>
            <person name="Bense V."/>
            <person name="Catcheside P."/>
            <person name="Chovatia M."/>
            <person name="Cooper J."/>
            <person name="Damon W."/>
            <person name="Desjardin D."/>
            <person name="Finy P."/>
            <person name="Geml J."/>
            <person name="Haridas S."/>
            <person name="Hughes K."/>
            <person name="Justo A."/>
            <person name="Karasinski D."/>
            <person name="Kautmanova I."/>
            <person name="Kiss B."/>
            <person name="Kocsube S."/>
            <person name="Kotiranta H."/>
            <person name="LaButti K.M."/>
            <person name="Lechner B.E."/>
            <person name="Liimatainen K."/>
            <person name="Lipzen A."/>
            <person name="Lukacs Z."/>
            <person name="Mihaltcheva S."/>
            <person name="Morgado L.N."/>
            <person name="Niskanen T."/>
            <person name="Noordeloos M.E."/>
            <person name="Ohm R.A."/>
            <person name="Ortiz-Santana B."/>
            <person name="Ovrebo C."/>
            <person name="Racz N."/>
            <person name="Riley R."/>
            <person name="Savchenko A."/>
            <person name="Shiryaev A."/>
            <person name="Soop K."/>
            <person name="Spirin V."/>
            <person name="Szebenyi C."/>
            <person name="Tomsovsky M."/>
            <person name="Tulloss R.E."/>
            <person name="Uehling J."/>
            <person name="Grigoriev I.V."/>
            <person name="Vagvolgyi C."/>
            <person name="Papp T."/>
            <person name="Martin F.M."/>
            <person name="Miettinen O."/>
            <person name="Hibbett D.S."/>
            <person name="Nagy L.G."/>
        </authorList>
    </citation>
    <scope>NUCLEOTIDE SEQUENCE [LARGE SCALE GENOMIC DNA]</scope>
    <source>
        <strain evidence="2 3">CBS 962.96</strain>
    </source>
</reference>
<gene>
    <name evidence="2" type="ORF">K435DRAFT_814296</name>
</gene>
<evidence type="ECO:0000313" key="2">
    <source>
        <dbReference type="EMBL" id="THU75486.1"/>
    </source>
</evidence>
<dbReference type="EMBL" id="ML182051">
    <property type="protein sequence ID" value="THU75486.1"/>
    <property type="molecule type" value="Genomic_DNA"/>
</dbReference>
<name>A0A4S8KJ42_DENBC</name>
<keyword evidence="3" id="KW-1185">Reference proteome</keyword>
<sequence length="351" mass="39012">ITLRVTGESLVSFQYAEATIGIGYPQSEMKNSTILAVEDGIQNEFFIYSSNPSPGTGGWSVEGSHVKPMPDGSTRALPQQMFTNAGNATVSFTLRNTSAFFLWGDFNYDHTTKKAILTSQKDGSSDIMTINDFSPVIDFIQILYWKSNLNRNETYDVQIINLENQKFFGFSSLDIIDGQQIITEHCDIQSGDPVLNPTDPNPPSNFTGPTVNSTSTGKRLGAGPIAGIAIGSVLVVIFITVAFFIYTRRTPKKFTPVTPLMSYSAPNAVVRYETDSGPIHVLPPQYDDSWAIFSGEPSQTTSSQQSRRPVSRWLPNMVLQFEAIMRAKYQLIEILKKVRVRTDKLTKCKKY</sequence>
<evidence type="ECO:0000256" key="1">
    <source>
        <dbReference type="SAM" id="Phobius"/>
    </source>
</evidence>
<protein>
    <submittedName>
        <fullName evidence="2">Uncharacterized protein</fullName>
    </submittedName>
</protein>
<dbReference type="OrthoDB" id="2576334at2759"/>
<feature type="transmembrane region" description="Helical" evidence="1">
    <location>
        <begin position="225"/>
        <end position="246"/>
    </location>
</feature>
<feature type="non-terminal residue" evidence="2">
    <location>
        <position position="1"/>
    </location>
</feature>
<dbReference type="AlphaFoldDB" id="A0A4S8KJ42"/>
<accession>A0A4S8KJ42</accession>